<dbReference type="InParanoid" id="A0A0C3DGW7"/>
<name>A0A0C3DGW7_9AGAM</name>
<evidence type="ECO:0000256" key="1">
    <source>
        <dbReference type="SAM" id="MobiDB-lite"/>
    </source>
</evidence>
<reference evidence="3" key="2">
    <citation type="submission" date="2015-01" db="EMBL/GenBank/DDBJ databases">
        <title>Evolutionary Origins and Diversification of the Mycorrhizal Mutualists.</title>
        <authorList>
            <consortium name="DOE Joint Genome Institute"/>
            <consortium name="Mycorrhizal Genomics Consortium"/>
            <person name="Kohler A."/>
            <person name="Kuo A."/>
            <person name="Nagy L.G."/>
            <person name="Floudas D."/>
            <person name="Copeland A."/>
            <person name="Barry K.W."/>
            <person name="Cichocki N."/>
            <person name="Veneault-Fourrey C."/>
            <person name="LaButti K."/>
            <person name="Lindquist E.A."/>
            <person name="Lipzen A."/>
            <person name="Lundell T."/>
            <person name="Morin E."/>
            <person name="Murat C."/>
            <person name="Riley R."/>
            <person name="Ohm R."/>
            <person name="Sun H."/>
            <person name="Tunlid A."/>
            <person name="Henrissat B."/>
            <person name="Grigoriev I.V."/>
            <person name="Hibbett D.S."/>
            <person name="Martin F."/>
        </authorList>
    </citation>
    <scope>NUCLEOTIDE SEQUENCE [LARGE SCALE GENOMIC DNA]</scope>
    <source>
        <strain evidence="3">Foug A</strain>
    </source>
</reference>
<protein>
    <submittedName>
        <fullName evidence="2">Uncharacterized protein</fullName>
    </submittedName>
</protein>
<dbReference type="AlphaFoldDB" id="A0A0C3DGW7"/>
<proteinExistence type="predicted"/>
<gene>
    <name evidence="2" type="ORF">SCLCIDRAFT_30217</name>
</gene>
<dbReference type="Proteomes" id="UP000053989">
    <property type="component" value="Unassembled WGS sequence"/>
</dbReference>
<reference evidence="2 3" key="1">
    <citation type="submission" date="2014-04" db="EMBL/GenBank/DDBJ databases">
        <authorList>
            <consortium name="DOE Joint Genome Institute"/>
            <person name="Kuo A."/>
            <person name="Kohler A."/>
            <person name="Nagy L.G."/>
            <person name="Floudas D."/>
            <person name="Copeland A."/>
            <person name="Barry K.W."/>
            <person name="Cichocki N."/>
            <person name="Veneault-Fourrey C."/>
            <person name="LaButti K."/>
            <person name="Lindquist E.A."/>
            <person name="Lipzen A."/>
            <person name="Lundell T."/>
            <person name="Morin E."/>
            <person name="Murat C."/>
            <person name="Sun H."/>
            <person name="Tunlid A."/>
            <person name="Henrissat B."/>
            <person name="Grigoriev I.V."/>
            <person name="Hibbett D.S."/>
            <person name="Martin F."/>
            <person name="Nordberg H.P."/>
            <person name="Cantor M.N."/>
            <person name="Hua S.X."/>
        </authorList>
    </citation>
    <scope>NUCLEOTIDE SEQUENCE [LARGE SCALE GENOMIC DNA]</scope>
    <source>
        <strain evidence="2 3">Foug A</strain>
    </source>
</reference>
<feature type="region of interest" description="Disordered" evidence="1">
    <location>
        <begin position="98"/>
        <end position="125"/>
    </location>
</feature>
<sequence>MAEEGEEDEDTEAVFGVPRVMAEEQHDALGMLTQALVQVVERAHLVIVRRAMDWDEEQLELEWVRTSLGQQRMEDLWQMGTLMWSPFIYLSKGKEKKVETEAGAEAEEKGEEVDDKDEDVQGKEE</sequence>
<organism evidence="2 3">
    <name type="scientific">Scleroderma citrinum Foug A</name>
    <dbReference type="NCBI Taxonomy" id="1036808"/>
    <lineage>
        <taxon>Eukaryota</taxon>
        <taxon>Fungi</taxon>
        <taxon>Dikarya</taxon>
        <taxon>Basidiomycota</taxon>
        <taxon>Agaricomycotina</taxon>
        <taxon>Agaricomycetes</taxon>
        <taxon>Agaricomycetidae</taxon>
        <taxon>Boletales</taxon>
        <taxon>Sclerodermatineae</taxon>
        <taxon>Sclerodermataceae</taxon>
        <taxon>Scleroderma</taxon>
    </lineage>
</organism>
<evidence type="ECO:0000313" key="3">
    <source>
        <dbReference type="Proteomes" id="UP000053989"/>
    </source>
</evidence>
<keyword evidence="3" id="KW-1185">Reference proteome</keyword>
<accession>A0A0C3DGW7</accession>
<feature type="compositionally biased region" description="Acidic residues" evidence="1">
    <location>
        <begin position="102"/>
        <end position="118"/>
    </location>
</feature>
<evidence type="ECO:0000313" key="2">
    <source>
        <dbReference type="EMBL" id="KIM55584.1"/>
    </source>
</evidence>
<dbReference type="EMBL" id="KN822131">
    <property type="protein sequence ID" value="KIM55584.1"/>
    <property type="molecule type" value="Genomic_DNA"/>
</dbReference>
<dbReference type="HOGENOM" id="CLU_117786_0_0_1"/>